<dbReference type="EMBL" id="HBUF01031094">
    <property type="protein sequence ID" value="CAG6614705.1"/>
    <property type="molecule type" value="Transcribed_RNA"/>
</dbReference>
<proteinExistence type="predicted"/>
<dbReference type="AlphaFoldDB" id="A0A8D8LQ81"/>
<name>A0A8D8LQ81_9HEMI</name>
<sequence length="99" mass="11146">MVDLTCSDSKIVVGVCSGEIDIKLHLVLYGGTRKIMKTLQKQKILETRLFLKIFNNKVSLVIHYDKSGNTGIPCHHCLCWQHRIPLSPLSLLTETLSNV</sequence>
<reference evidence="1" key="1">
    <citation type="submission" date="2021-05" db="EMBL/GenBank/DDBJ databases">
        <authorList>
            <person name="Alioto T."/>
            <person name="Alioto T."/>
            <person name="Gomez Garrido J."/>
        </authorList>
    </citation>
    <scope>NUCLEOTIDE SEQUENCE</scope>
</reference>
<evidence type="ECO:0000313" key="1">
    <source>
        <dbReference type="EMBL" id="CAG6614705.1"/>
    </source>
</evidence>
<organism evidence="1">
    <name type="scientific">Cacopsylla melanoneura</name>
    <dbReference type="NCBI Taxonomy" id="428564"/>
    <lineage>
        <taxon>Eukaryota</taxon>
        <taxon>Metazoa</taxon>
        <taxon>Ecdysozoa</taxon>
        <taxon>Arthropoda</taxon>
        <taxon>Hexapoda</taxon>
        <taxon>Insecta</taxon>
        <taxon>Pterygota</taxon>
        <taxon>Neoptera</taxon>
        <taxon>Paraneoptera</taxon>
        <taxon>Hemiptera</taxon>
        <taxon>Sternorrhyncha</taxon>
        <taxon>Psylloidea</taxon>
        <taxon>Psyllidae</taxon>
        <taxon>Psyllinae</taxon>
        <taxon>Cacopsylla</taxon>
    </lineage>
</organism>
<protein>
    <submittedName>
        <fullName evidence="1">Uncharacterized protein</fullName>
    </submittedName>
</protein>
<accession>A0A8D8LQ81</accession>